<evidence type="ECO:0000256" key="2">
    <source>
        <dbReference type="ARBA" id="ARBA00022857"/>
    </source>
</evidence>
<proteinExistence type="inferred from homology"/>
<name>A0ABU2K576_9ACTN</name>
<protein>
    <submittedName>
        <fullName evidence="5">NADP-dependent succinic semialdehyde dehydrogenase</fullName>
    </submittedName>
</protein>
<dbReference type="CDD" id="cd07100">
    <property type="entry name" value="ALDH_SSADH1_GabD1"/>
    <property type="match status" value="1"/>
</dbReference>
<dbReference type="InterPro" id="IPR047110">
    <property type="entry name" value="GABD/Sad-like"/>
</dbReference>
<evidence type="ECO:0000313" key="5">
    <source>
        <dbReference type="EMBL" id="MDT0275362.1"/>
    </source>
</evidence>
<organism evidence="5 6">
    <name type="scientific">Blastococcus goldschmidtiae</name>
    <dbReference type="NCBI Taxonomy" id="3075546"/>
    <lineage>
        <taxon>Bacteria</taxon>
        <taxon>Bacillati</taxon>
        <taxon>Actinomycetota</taxon>
        <taxon>Actinomycetes</taxon>
        <taxon>Geodermatophilales</taxon>
        <taxon>Geodermatophilaceae</taxon>
        <taxon>Blastococcus</taxon>
    </lineage>
</organism>
<dbReference type="InterPro" id="IPR044148">
    <property type="entry name" value="ALDH_GabD1-like"/>
</dbReference>
<dbReference type="PANTHER" id="PTHR43217:SF1">
    <property type="entry name" value="SUCCINATE SEMIALDEHYDE DEHYDROGENASE [NAD(P)+] SAD"/>
    <property type="match status" value="1"/>
</dbReference>
<dbReference type="Pfam" id="PF00171">
    <property type="entry name" value="Aldedh"/>
    <property type="match status" value="1"/>
</dbReference>
<accession>A0ABU2K576</accession>
<evidence type="ECO:0000313" key="6">
    <source>
        <dbReference type="Proteomes" id="UP001183222"/>
    </source>
</evidence>
<comment type="similarity">
    <text evidence="1">Belongs to the aldehyde dehydrogenase family.</text>
</comment>
<keyword evidence="3" id="KW-0560">Oxidoreductase</keyword>
<evidence type="ECO:0000256" key="1">
    <source>
        <dbReference type="ARBA" id="ARBA00009986"/>
    </source>
</evidence>
<dbReference type="Gene3D" id="3.40.605.10">
    <property type="entry name" value="Aldehyde Dehydrogenase, Chain A, domain 1"/>
    <property type="match status" value="1"/>
</dbReference>
<evidence type="ECO:0000256" key="3">
    <source>
        <dbReference type="ARBA" id="ARBA00023002"/>
    </source>
</evidence>
<dbReference type="NCBIfam" id="NF006915">
    <property type="entry name" value="PRK09406.1"/>
    <property type="match status" value="1"/>
</dbReference>
<dbReference type="Proteomes" id="UP001183222">
    <property type="component" value="Unassembled WGS sequence"/>
</dbReference>
<feature type="domain" description="Aldehyde dehydrogenase" evidence="4">
    <location>
        <begin position="3"/>
        <end position="454"/>
    </location>
</feature>
<gene>
    <name evidence="5" type="ORF">RM425_05550</name>
</gene>
<dbReference type="InterPro" id="IPR015590">
    <property type="entry name" value="Aldehyde_DH_dom"/>
</dbReference>
<dbReference type="EMBL" id="JAVREI010000002">
    <property type="protein sequence ID" value="MDT0275362.1"/>
    <property type="molecule type" value="Genomic_DNA"/>
</dbReference>
<dbReference type="Gene3D" id="3.40.309.10">
    <property type="entry name" value="Aldehyde Dehydrogenase, Chain A, domain 2"/>
    <property type="match status" value="1"/>
</dbReference>
<comment type="caution">
    <text evidence="5">The sequence shown here is derived from an EMBL/GenBank/DDBJ whole genome shotgun (WGS) entry which is preliminary data.</text>
</comment>
<reference evidence="6" key="1">
    <citation type="submission" date="2023-07" db="EMBL/GenBank/DDBJ databases">
        <title>30 novel species of actinomycetes from the DSMZ collection.</title>
        <authorList>
            <person name="Nouioui I."/>
        </authorList>
    </citation>
    <scope>NUCLEOTIDE SEQUENCE [LARGE SCALE GENOMIC DNA]</scope>
    <source>
        <strain evidence="6">DSM 46792</strain>
    </source>
</reference>
<dbReference type="SUPFAM" id="SSF53720">
    <property type="entry name" value="ALDH-like"/>
    <property type="match status" value="1"/>
</dbReference>
<sequence>MAIATINPTTGETLRTFEPLSDTALEDKLARAATAAASYRRTTPGERAGWLRAAADVLDADTDRVAELMTTEMGKTLASAKAEVGKCAAALRWYAERGPALLEPQPCDAAAVGATRAYVVHQPIGVVLAVMPWNFPLWQAMRFAAPALMAGNVGLLKHASNVPQTALYMEELFRTAGFPDDVFQTLLIGSATIERVLRDDRVAGATLTGSAPAGQSVAAIAGDALKPTVLELGGSDPFIVMPSAHLDRAAEVAVTSRNQNNGQSCIAAKRFFVHRDVAEEFTRLFAAKIAGLTVGDPMDDATQVGPLATESGLEDVEKYVQDAVAKGATVLAGAKRVDRPGWFYEPTLLSGITPEMDLYAEEVFGPVAALFTVDSLDEAIEIANGHPYGLGSNLWSEDEDERAQFVRDIASGMAFINGMTTSYPELPFGGVKQSGYGRELTELGMREFMNAKTVWVGPPSSEQAEGNTAGAAAE</sequence>
<dbReference type="PANTHER" id="PTHR43217">
    <property type="entry name" value="SUCCINATE SEMIALDEHYDE DEHYDROGENASE [NAD(P)+] SAD"/>
    <property type="match status" value="1"/>
</dbReference>
<keyword evidence="2" id="KW-0521">NADP</keyword>
<dbReference type="InterPro" id="IPR016162">
    <property type="entry name" value="Ald_DH_N"/>
</dbReference>
<evidence type="ECO:0000259" key="4">
    <source>
        <dbReference type="Pfam" id="PF00171"/>
    </source>
</evidence>
<dbReference type="InterPro" id="IPR016163">
    <property type="entry name" value="Ald_DH_C"/>
</dbReference>
<dbReference type="InterPro" id="IPR016161">
    <property type="entry name" value="Ald_DH/histidinol_DH"/>
</dbReference>
<keyword evidence="6" id="KW-1185">Reference proteome</keyword>
<dbReference type="RefSeq" id="WP_311344185.1">
    <property type="nucleotide sequence ID" value="NZ_JAVREI010000002.1"/>
</dbReference>